<dbReference type="OrthoDB" id="9806976at2"/>
<dbReference type="EMBL" id="PVMZ01000007">
    <property type="protein sequence ID" value="PRX21036.1"/>
    <property type="molecule type" value="Genomic_DNA"/>
</dbReference>
<dbReference type="InterPro" id="IPR036388">
    <property type="entry name" value="WH-like_DNA-bd_sf"/>
</dbReference>
<evidence type="ECO:0000259" key="1">
    <source>
        <dbReference type="PROSITE" id="PS50987"/>
    </source>
</evidence>
<dbReference type="PROSITE" id="PS50987">
    <property type="entry name" value="HTH_ARSR_2"/>
    <property type="match status" value="1"/>
</dbReference>
<gene>
    <name evidence="2" type="ORF">CLV67_107313</name>
</gene>
<proteinExistence type="predicted"/>
<dbReference type="RefSeq" id="WP_106320406.1">
    <property type="nucleotide sequence ID" value="NZ_BOMO01000073.1"/>
</dbReference>
<dbReference type="CDD" id="cd00090">
    <property type="entry name" value="HTH_ARSR"/>
    <property type="match status" value="1"/>
</dbReference>
<feature type="domain" description="HTH arsR-type" evidence="1">
    <location>
        <begin position="1"/>
        <end position="91"/>
    </location>
</feature>
<evidence type="ECO:0000313" key="2">
    <source>
        <dbReference type="EMBL" id="PRX21036.1"/>
    </source>
</evidence>
<sequence>MPDRLSVIFSALADPTRRAILARLADSEATVNELAEPFDISLPAISRHLKVLENAGLISRSRSAQWRSSRLEAAPLREATAWMERYRRYWDDNLDRLDAHLKRIQEDDQ</sequence>
<dbReference type="InterPro" id="IPR036390">
    <property type="entry name" value="WH_DNA-bd_sf"/>
</dbReference>
<dbReference type="NCBIfam" id="NF033788">
    <property type="entry name" value="HTH_metalloreg"/>
    <property type="match status" value="1"/>
</dbReference>
<accession>A0A2T0KDP0</accession>
<organism evidence="2 3">
    <name type="scientific">Actinoplanes italicus</name>
    <dbReference type="NCBI Taxonomy" id="113567"/>
    <lineage>
        <taxon>Bacteria</taxon>
        <taxon>Bacillati</taxon>
        <taxon>Actinomycetota</taxon>
        <taxon>Actinomycetes</taxon>
        <taxon>Micromonosporales</taxon>
        <taxon>Micromonosporaceae</taxon>
        <taxon>Actinoplanes</taxon>
    </lineage>
</organism>
<dbReference type="Gene3D" id="1.10.10.10">
    <property type="entry name" value="Winged helix-like DNA-binding domain superfamily/Winged helix DNA-binding domain"/>
    <property type="match status" value="1"/>
</dbReference>
<name>A0A2T0KDP0_9ACTN</name>
<keyword evidence="3" id="KW-1185">Reference proteome</keyword>
<dbReference type="PANTHER" id="PTHR38600:SF2">
    <property type="entry name" value="SLL0088 PROTEIN"/>
    <property type="match status" value="1"/>
</dbReference>
<dbReference type="Proteomes" id="UP000239415">
    <property type="component" value="Unassembled WGS sequence"/>
</dbReference>
<dbReference type="InterPro" id="IPR001845">
    <property type="entry name" value="HTH_ArsR_DNA-bd_dom"/>
</dbReference>
<protein>
    <submittedName>
        <fullName evidence="2">ArsR family transcriptional regulator</fullName>
    </submittedName>
</protein>
<dbReference type="AlphaFoldDB" id="A0A2T0KDP0"/>
<dbReference type="GO" id="GO:0003700">
    <property type="term" value="F:DNA-binding transcription factor activity"/>
    <property type="evidence" value="ECO:0007669"/>
    <property type="project" value="InterPro"/>
</dbReference>
<dbReference type="PRINTS" id="PR00778">
    <property type="entry name" value="HTHARSR"/>
</dbReference>
<dbReference type="SUPFAM" id="SSF46785">
    <property type="entry name" value="Winged helix' DNA-binding domain"/>
    <property type="match status" value="1"/>
</dbReference>
<dbReference type="Pfam" id="PF12840">
    <property type="entry name" value="HTH_20"/>
    <property type="match status" value="1"/>
</dbReference>
<dbReference type="SMART" id="SM00418">
    <property type="entry name" value="HTH_ARSR"/>
    <property type="match status" value="1"/>
</dbReference>
<reference evidence="2 3" key="1">
    <citation type="submission" date="2018-03" db="EMBL/GenBank/DDBJ databases">
        <title>Genomic Encyclopedia of Archaeal and Bacterial Type Strains, Phase II (KMG-II): from individual species to whole genera.</title>
        <authorList>
            <person name="Goeker M."/>
        </authorList>
    </citation>
    <scope>NUCLEOTIDE SEQUENCE [LARGE SCALE GENOMIC DNA]</scope>
    <source>
        <strain evidence="2 3">DSM 43146</strain>
    </source>
</reference>
<evidence type="ECO:0000313" key="3">
    <source>
        <dbReference type="Proteomes" id="UP000239415"/>
    </source>
</evidence>
<dbReference type="PANTHER" id="PTHR38600">
    <property type="entry name" value="TRANSCRIPTIONAL REGULATORY PROTEIN"/>
    <property type="match status" value="1"/>
</dbReference>
<dbReference type="InterPro" id="IPR011991">
    <property type="entry name" value="ArsR-like_HTH"/>
</dbReference>
<comment type="caution">
    <text evidence="2">The sequence shown here is derived from an EMBL/GenBank/DDBJ whole genome shotgun (WGS) entry which is preliminary data.</text>
</comment>